<keyword evidence="4 7" id="KW-1133">Transmembrane helix</keyword>
<keyword evidence="3 7" id="KW-0812">Transmembrane</keyword>
<organism evidence="9 10">
    <name type="scientific">Corynebacterium meridianum</name>
    <dbReference type="NCBI Taxonomy" id="2765363"/>
    <lineage>
        <taxon>Bacteria</taxon>
        <taxon>Bacillati</taxon>
        <taxon>Actinomycetota</taxon>
        <taxon>Actinomycetes</taxon>
        <taxon>Mycobacteriales</taxon>
        <taxon>Corynebacteriaceae</taxon>
        <taxon>Corynebacterium</taxon>
    </lineage>
</organism>
<sequence>MFTDSRTTRSLRLMALAWCATTAQIGVSAVPVVLPAVAVWSGGDPGTARWLVTAFLRGMTTMGPVFRCLGGILGRDRVLLGAVILFTVTAALCALTPSPGVLIAVRAIRGAAGAALAVLPVAAVRDLLTARRSGSGLGPHGSATAVGTAAGPVLARVLVDATGCRAVFRMLACLSVHRRAAPRDAWRYRWDASGRATSPPPGCRGRGAAHGRGPRVSDGMRRGRGSPARTVGLLTVAVAAPVVLHRIEGRDPRPLPPEWSLGSSAVRRAVTLMVVVGAVMMSPCSSARSVSPPHTVSRHGSSV</sequence>
<feature type="region of interest" description="Disordered" evidence="6">
    <location>
        <begin position="193"/>
        <end position="228"/>
    </location>
</feature>
<reference evidence="9" key="1">
    <citation type="submission" date="2020-12" db="EMBL/GenBank/DDBJ databases">
        <title>Genome public.</title>
        <authorList>
            <person name="Sun Q."/>
        </authorList>
    </citation>
    <scope>NUCLEOTIDE SEQUENCE</scope>
    <source>
        <strain evidence="9">CCM 8863</strain>
    </source>
</reference>
<keyword evidence="10" id="KW-1185">Reference proteome</keyword>
<evidence type="ECO:0000256" key="1">
    <source>
        <dbReference type="ARBA" id="ARBA00004651"/>
    </source>
</evidence>
<comment type="subcellular location">
    <subcellularLocation>
        <location evidence="1">Cell membrane</location>
        <topology evidence="1">Multi-pass membrane protein</topology>
    </subcellularLocation>
</comment>
<feature type="transmembrane region" description="Helical" evidence="7">
    <location>
        <begin position="78"/>
        <end position="97"/>
    </location>
</feature>
<evidence type="ECO:0000256" key="6">
    <source>
        <dbReference type="SAM" id="MobiDB-lite"/>
    </source>
</evidence>
<evidence type="ECO:0000256" key="5">
    <source>
        <dbReference type="ARBA" id="ARBA00023136"/>
    </source>
</evidence>
<name>A0A934I793_9CORY</name>
<evidence type="ECO:0000256" key="4">
    <source>
        <dbReference type="ARBA" id="ARBA00022989"/>
    </source>
</evidence>
<dbReference type="RefSeq" id="WP_198738635.1">
    <property type="nucleotide sequence ID" value="NZ_JAEIOS010000012.1"/>
</dbReference>
<dbReference type="PANTHER" id="PTHR23501">
    <property type="entry name" value="MAJOR FACILITATOR SUPERFAMILY"/>
    <property type="match status" value="1"/>
</dbReference>
<feature type="transmembrane region" description="Helical" evidence="7">
    <location>
        <begin position="48"/>
        <end position="66"/>
    </location>
</feature>
<dbReference type="GO" id="GO:0022857">
    <property type="term" value="F:transmembrane transporter activity"/>
    <property type="evidence" value="ECO:0007669"/>
    <property type="project" value="InterPro"/>
</dbReference>
<comment type="caution">
    <text evidence="9">The sequence shown here is derived from an EMBL/GenBank/DDBJ whole genome shotgun (WGS) entry which is preliminary data.</text>
</comment>
<keyword evidence="5 7" id="KW-0472">Membrane</keyword>
<feature type="region of interest" description="Disordered" evidence="6">
    <location>
        <begin position="284"/>
        <end position="303"/>
    </location>
</feature>
<gene>
    <name evidence="9" type="ORF">JDV75_07480</name>
</gene>
<dbReference type="Proteomes" id="UP000645966">
    <property type="component" value="Unassembled WGS sequence"/>
</dbReference>
<protein>
    <submittedName>
        <fullName evidence="9">MFS transporter</fullName>
    </submittedName>
</protein>
<dbReference type="SUPFAM" id="SSF103473">
    <property type="entry name" value="MFS general substrate transporter"/>
    <property type="match status" value="1"/>
</dbReference>
<feature type="domain" description="Major facilitator superfamily (MFS) profile" evidence="8">
    <location>
        <begin position="10"/>
        <end position="303"/>
    </location>
</feature>
<evidence type="ECO:0000256" key="2">
    <source>
        <dbReference type="ARBA" id="ARBA00022448"/>
    </source>
</evidence>
<evidence type="ECO:0000313" key="10">
    <source>
        <dbReference type="Proteomes" id="UP000645966"/>
    </source>
</evidence>
<dbReference type="Pfam" id="PF07690">
    <property type="entry name" value="MFS_1"/>
    <property type="match status" value="1"/>
</dbReference>
<evidence type="ECO:0000313" key="9">
    <source>
        <dbReference type="EMBL" id="MBI8989604.1"/>
    </source>
</evidence>
<evidence type="ECO:0000256" key="3">
    <source>
        <dbReference type="ARBA" id="ARBA00022692"/>
    </source>
</evidence>
<dbReference type="PROSITE" id="PS50850">
    <property type="entry name" value="MFS"/>
    <property type="match status" value="1"/>
</dbReference>
<accession>A0A934I793</accession>
<keyword evidence="2" id="KW-0813">Transport</keyword>
<evidence type="ECO:0000259" key="8">
    <source>
        <dbReference type="PROSITE" id="PS50850"/>
    </source>
</evidence>
<dbReference type="AlphaFoldDB" id="A0A934I793"/>
<dbReference type="InterPro" id="IPR036259">
    <property type="entry name" value="MFS_trans_sf"/>
</dbReference>
<dbReference type="InterPro" id="IPR020846">
    <property type="entry name" value="MFS_dom"/>
</dbReference>
<proteinExistence type="predicted"/>
<dbReference type="GO" id="GO:0005886">
    <property type="term" value="C:plasma membrane"/>
    <property type="evidence" value="ECO:0007669"/>
    <property type="project" value="UniProtKB-SubCell"/>
</dbReference>
<dbReference type="Gene3D" id="1.20.1720.10">
    <property type="entry name" value="Multidrug resistance protein D"/>
    <property type="match status" value="1"/>
</dbReference>
<dbReference type="EMBL" id="JAEIOS010000012">
    <property type="protein sequence ID" value="MBI8989604.1"/>
    <property type="molecule type" value="Genomic_DNA"/>
</dbReference>
<dbReference type="InterPro" id="IPR011701">
    <property type="entry name" value="MFS"/>
</dbReference>
<evidence type="ECO:0000256" key="7">
    <source>
        <dbReference type="SAM" id="Phobius"/>
    </source>
</evidence>